<evidence type="ECO:0000256" key="1">
    <source>
        <dbReference type="ARBA" id="ARBA00009009"/>
    </source>
</evidence>
<accession>A0AAN6UXT3</accession>
<keyword evidence="5" id="KW-1185">Reference proteome</keyword>
<organism evidence="4 5">
    <name type="scientific">Dichotomopilus funicola</name>
    <dbReference type="NCBI Taxonomy" id="1934379"/>
    <lineage>
        <taxon>Eukaryota</taxon>
        <taxon>Fungi</taxon>
        <taxon>Dikarya</taxon>
        <taxon>Ascomycota</taxon>
        <taxon>Pezizomycotina</taxon>
        <taxon>Sordariomycetes</taxon>
        <taxon>Sordariomycetidae</taxon>
        <taxon>Sordariales</taxon>
        <taxon>Chaetomiaceae</taxon>
        <taxon>Dichotomopilus</taxon>
    </lineage>
</organism>
<comment type="similarity">
    <text evidence="1">Belongs to the class-A beta-lactamase family.</text>
</comment>
<reference evidence="4" key="2">
    <citation type="submission" date="2023-05" db="EMBL/GenBank/DDBJ databases">
        <authorList>
            <consortium name="Lawrence Berkeley National Laboratory"/>
            <person name="Steindorff A."/>
            <person name="Hensen N."/>
            <person name="Bonometti L."/>
            <person name="Westerberg I."/>
            <person name="Brannstrom I.O."/>
            <person name="Guillou S."/>
            <person name="Cros-Aarteil S."/>
            <person name="Calhoun S."/>
            <person name="Haridas S."/>
            <person name="Kuo A."/>
            <person name="Mondo S."/>
            <person name="Pangilinan J."/>
            <person name="Riley R."/>
            <person name="Labutti K."/>
            <person name="Andreopoulos B."/>
            <person name="Lipzen A."/>
            <person name="Chen C."/>
            <person name="Yanf M."/>
            <person name="Daum C."/>
            <person name="Ng V."/>
            <person name="Clum A."/>
            <person name="Ohm R."/>
            <person name="Martin F."/>
            <person name="Silar P."/>
            <person name="Natvig D."/>
            <person name="Lalanne C."/>
            <person name="Gautier V."/>
            <person name="Ament-Velasquez S.L."/>
            <person name="Kruys A."/>
            <person name="Hutchinson M.I."/>
            <person name="Powell A.J."/>
            <person name="Barry K."/>
            <person name="Miller A.N."/>
            <person name="Grigoriev I.V."/>
            <person name="Debuchy R."/>
            <person name="Gladieux P."/>
            <person name="Thoren M.H."/>
            <person name="Johannesson H."/>
        </authorList>
    </citation>
    <scope>NUCLEOTIDE SEQUENCE</scope>
    <source>
        <strain evidence="4">CBS 141.50</strain>
    </source>
</reference>
<proteinExistence type="inferred from homology"/>
<dbReference type="Proteomes" id="UP001302676">
    <property type="component" value="Unassembled WGS sequence"/>
</dbReference>
<gene>
    <name evidence="4" type="ORF">C8A04DRAFT_14457</name>
</gene>
<dbReference type="InterPro" id="IPR001466">
    <property type="entry name" value="Beta-lactam-related"/>
</dbReference>
<dbReference type="PANTHER" id="PTHR43283:SF17">
    <property type="entry name" value="(LOVD), PUTATIVE (AFU_ORTHOLOGUE AFUA_5G00920)-RELATED"/>
    <property type="match status" value="1"/>
</dbReference>
<dbReference type="InterPro" id="IPR050789">
    <property type="entry name" value="Diverse_Enzym_Activities"/>
</dbReference>
<dbReference type="InterPro" id="IPR012338">
    <property type="entry name" value="Beta-lactam/transpept-like"/>
</dbReference>
<comment type="caution">
    <text evidence="4">The sequence shown here is derived from an EMBL/GenBank/DDBJ whole genome shotgun (WGS) entry which is preliminary data.</text>
</comment>
<keyword evidence="2" id="KW-0378">Hydrolase</keyword>
<dbReference type="Pfam" id="PF00144">
    <property type="entry name" value="Beta-lactamase"/>
    <property type="match status" value="1"/>
</dbReference>
<dbReference type="GeneID" id="87814717"/>
<evidence type="ECO:0000313" key="4">
    <source>
        <dbReference type="EMBL" id="KAK4140999.1"/>
    </source>
</evidence>
<dbReference type="RefSeq" id="XP_062634370.1">
    <property type="nucleotide sequence ID" value="XM_062778104.1"/>
</dbReference>
<dbReference type="GO" id="GO:0016787">
    <property type="term" value="F:hydrolase activity"/>
    <property type="evidence" value="ECO:0007669"/>
    <property type="project" value="UniProtKB-KW"/>
</dbReference>
<sequence>MADKLDAILKSYVAEGTTTKDKLLGASFVVFNKDGPLYQGSAGRTRAPPSSPPFTPPSITWLASMTKLLTTTCLLHFTTHNPHLLTLDQDLRPLIPELASNPILTGFVSAADAADAAASTSSGSGEGKAKKEGEPILIPNTSPLTLRHLLTHTSGFGVDVADPDLMRWSKWLGRTSHTGSCTVDGWLTPLKFAPGEGWYYGVGIDWAGVVLLRVSGRQVGEYFEEFIAGPLRLDSIGWRVGKVLGEEGKDGGEWVPRAERDEETGEIKEGGVEFPEVPEVESGGAGGYGSALGFGRVLQVLLRGLAGEEENEGVVLNQETVREMLRPQLTEVQKQWMRAIVWTYKSASEIPEGSAVDYGMGGLINMEDVEGRRRKGSIMWSGFCNSRWWLDPETGIGAALIVQLTPYGDETVFKMYDELERAVYAELVPQK</sequence>
<dbReference type="Gene3D" id="3.40.710.10">
    <property type="entry name" value="DD-peptidase/beta-lactamase superfamily"/>
    <property type="match status" value="1"/>
</dbReference>
<name>A0AAN6UXT3_9PEZI</name>
<dbReference type="AlphaFoldDB" id="A0AAN6UXT3"/>
<reference evidence="4" key="1">
    <citation type="journal article" date="2023" name="Mol. Phylogenet. Evol.">
        <title>Genome-scale phylogeny and comparative genomics of the fungal order Sordariales.</title>
        <authorList>
            <person name="Hensen N."/>
            <person name="Bonometti L."/>
            <person name="Westerberg I."/>
            <person name="Brannstrom I.O."/>
            <person name="Guillou S."/>
            <person name="Cros-Aarteil S."/>
            <person name="Calhoun S."/>
            <person name="Haridas S."/>
            <person name="Kuo A."/>
            <person name="Mondo S."/>
            <person name="Pangilinan J."/>
            <person name="Riley R."/>
            <person name="LaButti K."/>
            <person name="Andreopoulos B."/>
            <person name="Lipzen A."/>
            <person name="Chen C."/>
            <person name="Yan M."/>
            <person name="Daum C."/>
            <person name="Ng V."/>
            <person name="Clum A."/>
            <person name="Steindorff A."/>
            <person name="Ohm R.A."/>
            <person name="Martin F."/>
            <person name="Silar P."/>
            <person name="Natvig D.O."/>
            <person name="Lalanne C."/>
            <person name="Gautier V."/>
            <person name="Ament-Velasquez S.L."/>
            <person name="Kruys A."/>
            <person name="Hutchinson M.I."/>
            <person name="Powell A.J."/>
            <person name="Barry K."/>
            <person name="Miller A.N."/>
            <person name="Grigoriev I.V."/>
            <person name="Debuchy R."/>
            <person name="Gladieux P."/>
            <person name="Hiltunen Thoren M."/>
            <person name="Johannesson H."/>
        </authorList>
    </citation>
    <scope>NUCLEOTIDE SEQUENCE</scope>
    <source>
        <strain evidence="4">CBS 141.50</strain>
    </source>
</reference>
<dbReference type="EMBL" id="MU853619">
    <property type="protein sequence ID" value="KAK4140999.1"/>
    <property type="molecule type" value="Genomic_DNA"/>
</dbReference>
<dbReference type="PANTHER" id="PTHR43283">
    <property type="entry name" value="BETA-LACTAMASE-RELATED"/>
    <property type="match status" value="1"/>
</dbReference>
<feature type="domain" description="Beta-lactamase-related" evidence="3">
    <location>
        <begin position="20"/>
        <end position="407"/>
    </location>
</feature>
<evidence type="ECO:0000256" key="2">
    <source>
        <dbReference type="ARBA" id="ARBA00022801"/>
    </source>
</evidence>
<evidence type="ECO:0000313" key="5">
    <source>
        <dbReference type="Proteomes" id="UP001302676"/>
    </source>
</evidence>
<evidence type="ECO:0000259" key="3">
    <source>
        <dbReference type="Pfam" id="PF00144"/>
    </source>
</evidence>
<protein>
    <submittedName>
        <fullName evidence="4">Beta-lactamase/transpeptidase-like protein</fullName>
    </submittedName>
</protein>
<dbReference type="SUPFAM" id="SSF56601">
    <property type="entry name" value="beta-lactamase/transpeptidase-like"/>
    <property type="match status" value="1"/>
</dbReference>